<dbReference type="EMBL" id="QSMZ01000054">
    <property type="protein sequence ID" value="KAA6448387.1"/>
    <property type="molecule type" value="Genomic_DNA"/>
</dbReference>
<dbReference type="InterPro" id="IPR029052">
    <property type="entry name" value="Metallo-depent_PP-like"/>
</dbReference>
<feature type="domain" description="Calcineurin-like phosphoesterase" evidence="1">
    <location>
        <begin position="55"/>
        <end position="251"/>
    </location>
</feature>
<dbReference type="Proteomes" id="UP000323321">
    <property type="component" value="Unassembled WGS sequence"/>
</dbReference>
<sequence>MLEKNTRAFATSDILQAFVISSDPQYPWTAIMDDRRDDRDKKIIKQESEALIREQYQSINSYTDTISNSYHIINGDITAFGHPGERTDMRKFLKVLKKPYFYGLGNHDIENNKDDCYADRCFRGSMGDYVDYLSSIKGHIISKDYVNYGNIFTYGYSGSFAYAMVFHNLLFIQLNNDPTMETSNTKYNPGFIMKSNLNWLEDMLKLARERKYIPIINVHKPDDWKKGPNERFKQLLKDYNVPVVFAGHYHKKCGKYSYTSYFGNIPVCISGSASQKTYLILEQTKERINIYKVINNNWANKTLIHQFFTVPVGTTIKTALCDSVITNRDGVSVELNTYNALQSQHWKLVYRNDKNAYQIFVEGSNSLVLAGRYFGPGSMTLFITENEYKDEHYWILEETNDGYVIIKNYKDTSLVFDVREAKCLPGTYIQLFKQRSLNDPLITAQKFKFIEPKVLTTSFKEDSH</sequence>
<dbReference type="GO" id="GO:0016787">
    <property type="term" value="F:hydrolase activity"/>
    <property type="evidence" value="ECO:0007669"/>
    <property type="project" value="InterPro"/>
</dbReference>
<dbReference type="Pfam" id="PF00149">
    <property type="entry name" value="Metallophos"/>
    <property type="match status" value="1"/>
</dbReference>
<dbReference type="Gene3D" id="2.80.10.50">
    <property type="match status" value="1"/>
</dbReference>
<name>A0A9W7PZA6_BACCE</name>
<gene>
    <name evidence="2" type="ORF">DX932_31030</name>
</gene>
<organism evidence="2 3">
    <name type="scientific">Bacillus cereus</name>
    <dbReference type="NCBI Taxonomy" id="1396"/>
    <lineage>
        <taxon>Bacteria</taxon>
        <taxon>Bacillati</taxon>
        <taxon>Bacillota</taxon>
        <taxon>Bacilli</taxon>
        <taxon>Bacillales</taxon>
        <taxon>Bacillaceae</taxon>
        <taxon>Bacillus</taxon>
        <taxon>Bacillus cereus group</taxon>
    </lineage>
</organism>
<dbReference type="PROSITE" id="PS50231">
    <property type="entry name" value="RICIN_B_LECTIN"/>
    <property type="match status" value="1"/>
</dbReference>
<dbReference type="PANTHER" id="PTHR43143:SF1">
    <property type="entry name" value="SERINE_THREONINE-PROTEIN PHOSPHATASE CPPED1"/>
    <property type="match status" value="1"/>
</dbReference>
<evidence type="ECO:0000313" key="2">
    <source>
        <dbReference type="EMBL" id="KAA6448387.1"/>
    </source>
</evidence>
<accession>A0A9W7PZA6</accession>
<dbReference type="InterPro" id="IPR051918">
    <property type="entry name" value="STPP_CPPED1"/>
</dbReference>
<dbReference type="Gene3D" id="3.60.21.10">
    <property type="match status" value="1"/>
</dbReference>
<proteinExistence type="predicted"/>
<reference evidence="2 3" key="1">
    <citation type="submission" date="2018-08" db="EMBL/GenBank/DDBJ databases">
        <title>Bacillus phenotypic plasticity.</title>
        <authorList>
            <person name="Hurtado E."/>
        </authorList>
    </citation>
    <scope>NUCLEOTIDE SEQUENCE [LARGE SCALE GENOMIC DNA]</scope>
    <source>
        <strain evidence="2 3">111b</strain>
    </source>
</reference>
<dbReference type="AlphaFoldDB" id="A0A9W7PZA6"/>
<comment type="caution">
    <text evidence="2">The sequence shown here is derived from an EMBL/GenBank/DDBJ whole genome shotgun (WGS) entry which is preliminary data.</text>
</comment>
<evidence type="ECO:0000259" key="1">
    <source>
        <dbReference type="Pfam" id="PF00149"/>
    </source>
</evidence>
<evidence type="ECO:0000313" key="3">
    <source>
        <dbReference type="Proteomes" id="UP000323321"/>
    </source>
</evidence>
<dbReference type="CDD" id="cd23445">
    <property type="entry name" value="beta-trefoil_Ricin_HA17-like"/>
    <property type="match status" value="1"/>
</dbReference>
<dbReference type="SUPFAM" id="SSF50370">
    <property type="entry name" value="Ricin B-like lectins"/>
    <property type="match status" value="1"/>
</dbReference>
<dbReference type="SUPFAM" id="SSF56300">
    <property type="entry name" value="Metallo-dependent phosphatases"/>
    <property type="match status" value="1"/>
</dbReference>
<dbReference type="RefSeq" id="WP_150159523.1">
    <property type="nucleotide sequence ID" value="NZ_QSMZ01000054.1"/>
</dbReference>
<dbReference type="PANTHER" id="PTHR43143">
    <property type="entry name" value="METALLOPHOSPHOESTERASE, CALCINEURIN SUPERFAMILY"/>
    <property type="match status" value="1"/>
</dbReference>
<dbReference type="InterPro" id="IPR004843">
    <property type="entry name" value="Calcineurin-like_PHP"/>
</dbReference>
<dbReference type="InterPro" id="IPR035992">
    <property type="entry name" value="Ricin_B-like_lectins"/>
</dbReference>
<protein>
    <recommendedName>
        <fullName evidence="1">Calcineurin-like phosphoesterase domain-containing protein</fullName>
    </recommendedName>
</protein>